<keyword evidence="3" id="KW-1185">Reference proteome</keyword>
<dbReference type="InterPro" id="IPR016186">
    <property type="entry name" value="C-type_lectin-like/link_sf"/>
</dbReference>
<dbReference type="GO" id="GO:0007155">
    <property type="term" value="P:cell adhesion"/>
    <property type="evidence" value="ECO:0007669"/>
    <property type="project" value="InterPro"/>
</dbReference>
<dbReference type="PROSITE" id="PS50963">
    <property type="entry name" value="LINK_2"/>
    <property type="match status" value="1"/>
</dbReference>
<gene>
    <name evidence="2" type="ORF">OFUS_LOCUS23164</name>
</gene>
<dbReference type="EMBL" id="CAIIXF020000011">
    <property type="protein sequence ID" value="CAH1799111.1"/>
    <property type="molecule type" value="Genomic_DNA"/>
</dbReference>
<name>A0A8J1XJE9_OWEFU</name>
<dbReference type="InterPro" id="IPR000538">
    <property type="entry name" value="Link_dom"/>
</dbReference>
<evidence type="ECO:0000256" key="1">
    <source>
        <dbReference type="ARBA" id="ARBA00023157"/>
    </source>
</evidence>
<organism evidence="2 3">
    <name type="scientific">Owenia fusiformis</name>
    <name type="common">Polychaete worm</name>
    <dbReference type="NCBI Taxonomy" id="6347"/>
    <lineage>
        <taxon>Eukaryota</taxon>
        <taxon>Metazoa</taxon>
        <taxon>Spiralia</taxon>
        <taxon>Lophotrochozoa</taxon>
        <taxon>Annelida</taxon>
        <taxon>Polychaeta</taxon>
        <taxon>Sedentaria</taxon>
        <taxon>Canalipalpata</taxon>
        <taxon>Sabellida</taxon>
        <taxon>Oweniida</taxon>
        <taxon>Oweniidae</taxon>
        <taxon>Owenia</taxon>
    </lineage>
</organism>
<dbReference type="Pfam" id="PF00024">
    <property type="entry name" value="PAN_1"/>
    <property type="match status" value="1"/>
</dbReference>
<protein>
    <submittedName>
        <fullName evidence="2">Uncharacterized protein</fullName>
    </submittedName>
</protein>
<dbReference type="Pfam" id="PF00193">
    <property type="entry name" value="Xlink"/>
    <property type="match status" value="1"/>
</dbReference>
<dbReference type="AlphaFoldDB" id="A0A8J1XJE9"/>
<comment type="caution">
    <text evidence="2">The sequence shown here is derived from an EMBL/GenBank/DDBJ whole genome shotgun (WGS) entry which is preliminary data.</text>
</comment>
<evidence type="ECO:0000313" key="3">
    <source>
        <dbReference type="Proteomes" id="UP000749559"/>
    </source>
</evidence>
<dbReference type="SUPFAM" id="SSF57414">
    <property type="entry name" value="Hairpin loop containing domain-like"/>
    <property type="match status" value="1"/>
</dbReference>
<sequence>MESIVVTHFVAGFIILGVFFTGQAQSNYFKIAGFGRRVSGTATERFFDVVQTTECVLRCIRTIGCLSLNYNPITLECLVYTVDGLEKYDDADWIYGYAKRSTWGGAGVFHVRGQGGTYTIPDPTVAESVCTNNYNAKSLATRDQLAEMIPNGFHVCACGWIADGSSVIPLNYTHSACGNSVGVNTCISSGGSLLTWGADGQNAYCYTDF</sequence>
<dbReference type="InterPro" id="IPR003609">
    <property type="entry name" value="Pan_app"/>
</dbReference>
<accession>A0A8J1XJE9</accession>
<dbReference type="SUPFAM" id="SSF56436">
    <property type="entry name" value="C-type lectin-like"/>
    <property type="match status" value="1"/>
</dbReference>
<dbReference type="InterPro" id="IPR016187">
    <property type="entry name" value="CTDL_fold"/>
</dbReference>
<reference evidence="2" key="1">
    <citation type="submission" date="2022-03" db="EMBL/GenBank/DDBJ databases">
        <authorList>
            <person name="Martin C."/>
        </authorList>
    </citation>
    <scope>NUCLEOTIDE SEQUENCE</scope>
</reference>
<dbReference type="SMART" id="SM00445">
    <property type="entry name" value="LINK"/>
    <property type="match status" value="1"/>
</dbReference>
<dbReference type="Gene3D" id="3.10.100.10">
    <property type="entry name" value="Mannose-Binding Protein A, subunit A"/>
    <property type="match status" value="1"/>
</dbReference>
<proteinExistence type="predicted"/>
<keyword evidence="1" id="KW-1015">Disulfide bond</keyword>
<evidence type="ECO:0000313" key="2">
    <source>
        <dbReference type="EMBL" id="CAH1799111.1"/>
    </source>
</evidence>
<dbReference type="Proteomes" id="UP000749559">
    <property type="component" value="Unassembled WGS sequence"/>
</dbReference>
<dbReference type="GO" id="GO:0005540">
    <property type="term" value="F:hyaluronic acid binding"/>
    <property type="evidence" value="ECO:0007669"/>
    <property type="project" value="InterPro"/>
</dbReference>